<proteinExistence type="predicted"/>
<feature type="compositionally biased region" description="Basic residues" evidence="1">
    <location>
        <begin position="184"/>
        <end position="197"/>
    </location>
</feature>
<feature type="compositionally biased region" description="Acidic residues" evidence="1">
    <location>
        <begin position="96"/>
        <end position="115"/>
    </location>
</feature>
<feature type="region of interest" description="Disordered" evidence="1">
    <location>
        <begin position="427"/>
        <end position="449"/>
    </location>
</feature>
<feature type="compositionally biased region" description="Low complexity" evidence="1">
    <location>
        <begin position="10"/>
        <end position="31"/>
    </location>
</feature>
<organism evidence="2 3">
    <name type="scientific">Schizopora paradoxa</name>
    <dbReference type="NCBI Taxonomy" id="27342"/>
    <lineage>
        <taxon>Eukaryota</taxon>
        <taxon>Fungi</taxon>
        <taxon>Dikarya</taxon>
        <taxon>Basidiomycota</taxon>
        <taxon>Agaricomycotina</taxon>
        <taxon>Agaricomycetes</taxon>
        <taxon>Hymenochaetales</taxon>
        <taxon>Schizoporaceae</taxon>
        <taxon>Schizopora</taxon>
    </lineage>
</organism>
<dbReference type="EMBL" id="KQ086385">
    <property type="protein sequence ID" value="KLO04997.1"/>
    <property type="molecule type" value="Genomic_DNA"/>
</dbReference>
<sequence>MQTRSRQPSAKALAAKEQADAAAALLTAPKRGPGRPRKNPVISEAPAGGKKPTKRGGKSGRGGKAGRRGGRTGSSAKEPPPPYVAQTENSDREINDSDDFNLDEVDDDFDAEPTDDFFVGALKSGVENGTIILSDGEDPLGDDDDNDFNPRGEEDENDVDFFDEDEEFDDDPKPSGPVTSTPFVRKKAAPKGKKKAPAKATAATRKSAARTVEEQDEEEDDPFMVYEAKINVHDGAALRQVKINSKESLLDVLSKVAAAMLRLNNEVEMSCEAPWSTKMGSKKIPQYITNAIELEEFWVNFKRRVKKTKTMDIPGILFRNMRDNNPKPKAKKAKEAPCREEAGGETVDPRNSAKAKIEEATTAIQIGMRCKREHSTRLCYLKYDGSCGAYTHEHVLEHATLLAGNTADVVADKVPAQLSSKLLDYFRPGKDSRQKNRPDDRELESASNVAAPAPVAPAPVAVAPVAVAVAPPAVKSGPFNFPTIKTWLLFCEEHLERGRDKHDYAALLPVFTVNGCTRVDDVARLSCELLMSLAAKEGLELTIGLANRVVDYAVHDVARLKKGKKLTDDEE</sequence>
<accession>A0A0H2R139</accession>
<dbReference type="AlphaFoldDB" id="A0A0H2R139"/>
<dbReference type="Proteomes" id="UP000053477">
    <property type="component" value="Unassembled WGS sequence"/>
</dbReference>
<feature type="compositionally biased region" description="Basic and acidic residues" evidence="1">
    <location>
        <begin position="333"/>
        <end position="342"/>
    </location>
</feature>
<dbReference type="InParanoid" id="A0A0H2R139"/>
<protein>
    <submittedName>
        <fullName evidence="2">Uncharacterized protein</fullName>
    </submittedName>
</protein>
<feature type="compositionally biased region" description="Low complexity" evidence="1">
    <location>
        <begin position="198"/>
        <end position="210"/>
    </location>
</feature>
<feature type="region of interest" description="Disordered" evidence="1">
    <location>
        <begin position="319"/>
        <end position="352"/>
    </location>
</feature>
<evidence type="ECO:0000256" key="1">
    <source>
        <dbReference type="SAM" id="MobiDB-lite"/>
    </source>
</evidence>
<gene>
    <name evidence="2" type="ORF">SCHPADRAFT_896620</name>
</gene>
<evidence type="ECO:0000313" key="2">
    <source>
        <dbReference type="EMBL" id="KLO04997.1"/>
    </source>
</evidence>
<feature type="region of interest" description="Disordered" evidence="1">
    <location>
        <begin position="1"/>
        <end position="220"/>
    </location>
</feature>
<feature type="compositionally biased region" description="Acidic residues" evidence="1">
    <location>
        <begin position="135"/>
        <end position="170"/>
    </location>
</feature>
<feature type="compositionally biased region" description="Basic and acidic residues" evidence="1">
    <location>
        <begin position="427"/>
        <end position="444"/>
    </location>
</feature>
<name>A0A0H2R139_9AGAM</name>
<evidence type="ECO:0000313" key="3">
    <source>
        <dbReference type="Proteomes" id="UP000053477"/>
    </source>
</evidence>
<keyword evidence="3" id="KW-1185">Reference proteome</keyword>
<reference evidence="2 3" key="1">
    <citation type="submission" date="2015-04" db="EMBL/GenBank/DDBJ databases">
        <title>Complete genome sequence of Schizopora paradoxa KUC8140, a cosmopolitan wood degrader in East Asia.</title>
        <authorList>
            <consortium name="DOE Joint Genome Institute"/>
            <person name="Min B."/>
            <person name="Park H."/>
            <person name="Jang Y."/>
            <person name="Kim J.-J."/>
            <person name="Kim K.H."/>
            <person name="Pangilinan J."/>
            <person name="Lipzen A."/>
            <person name="Riley R."/>
            <person name="Grigoriev I.V."/>
            <person name="Spatafora J.W."/>
            <person name="Choi I.-G."/>
        </authorList>
    </citation>
    <scope>NUCLEOTIDE SEQUENCE [LARGE SCALE GENOMIC DNA]</scope>
    <source>
        <strain evidence="2 3">KUC8140</strain>
    </source>
</reference>